<evidence type="ECO:0000313" key="2">
    <source>
        <dbReference type="Proteomes" id="UP001388673"/>
    </source>
</evidence>
<dbReference type="InterPro" id="IPR038765">
    <property type="entry name" value="Papain-like_cys_pep_sf"/>
</dbReference>
<reference evidence="1 2" key="1">
    <citation type="journal article" date="2024" name="bioRxiv">
        <title>Comparative genomics of Cryptococcus and Kwoniella reveals pathogenesis evolution and contrasting karyotype dynamics via intercentromeric recombination or chromosome fusion.</title>
        <authorList>
            <person name="Coelho M.A."/>
            <person name="David-Palma M."/>
            <person name="Shea T."/>
            <person name="Bowers K."/>
            <person name="McGinley-Smith S."/>
            <person name="Mohammad A.W."/>
            <person name="Gnirke A."/>
            <person name="Yurkov A.M."/>
            <person name="Nowrousian M."/>
            <person name="Sun S."/>
            <person name="Cuomo C.A."/>
            <person name="Heitman J."/>
        </authorList>
    </citation>
    <scope>NUCLEOTIDE SEQUENCE [LARGE SCALE GENOMIC DNA]</scope>
    <source>
        <strain evidence="1 2">CBS 13917</strain>
    </source>
</reference>
<evidence type="ECO:0008006" key="3">
    <source>
        <dbReference type="Google" id="ProtNLM"/>
    </source>
</evidence>
<dbReference type="Proteomes" id="UP001388673">
    <property type="component" value="Unassembled WGS sequence"/>
</dbReference>
<dbReference type="GeneID" id="92179201"/>
<dbReference type="PROSITE" id="PS00973">
    <property type="entry name" value="USP_2"/>
    <property type="match status" value="1"/>
</dbReference>
<sequence length="343" mass="38730">MSRKKSKSSIVYPKELVLGNSVYDLRGVITHEGSSAHHGHFICETYDEKREALSDDFDRVNGAKLDMDRIVPRDAFAKFLQADSIANMKDPFDMSPILCQHGNIDPAKTSDARLVSEKAIDILISYASIPNLDICPKCVEDAFQQRLHQKRVDEQVTTFDSFDAILDPSGGEWIVPKLWLTRWKSGSLPTITVPTDTEYTLFCEHGKPIPNYAKLGTSISGEALGYLRSIIGDFDAFQADTVACEICLKDVLVDLDAEAAWRIDIKADKLIKRGLNPKPAAFDIDYFALSKRFVVQWHDYMKNPGPKPDLDMAFCEHGMLDYDPQMEKPDILEQSKWDMLCEK</sequence>
<dbReference type="RefSeq" id="XP_066804986.1">
    <property type="nucleotide sequence ID" value="XM_066945063.1"/>
</dbReference>
<accession>A0AAW0Z3J3</accession>
<protein>
    <recommendedName>
        <fullName evidence="3">USP domain-containing protein</fullName>
    </recommendedName>
</protein>
<dbReference type="EMBL" id="JBCAWK010000003">
    <property type="protein sequence ID" value="KAK8864690.1"/>
    <property type="molecule type" value="Genomic_DNA"/>
</dbReference>
<keyword evidence="2" id="KW-1185">Reference proteome</keyword>
<dbReference type="AlphaFoldDB" id="A0AAW0Z3J3"/>
<dbReference type="InterPro" id="IPR018200">
    <property type="entry name" value="USP_CS"/>
</dbReference>
<gene>
    <name evidence="1" type="ORF">IAR55_001942</name>
</gene>
<dbReference type="SUPFAM" id="SSF54001">
    <property type="entry name" value="Cysteine proteinases"/>
    <property type="match status" value="1"/>
</dbReference>
<dbReference type="GO" id="GO:0004843">
    <property type="term" value="F:cysteine-type deubiquitinase activity"/>
    <property type="evidence" value="ECO:0007669"/>
    <property type="project" value="InterPro"/>
</dbReference>
<comment type="caution">
    <text evidence="1">The sequence shown here is derived from an EMBL/GenBank/DDBJ whole genome shotgun (WGS) entry which is preliminary data.</text>
</comment>
<organism evidence="1 2">
    <name type="scientific">Kwoniella newhampshirensis</name>
    <dbReference type="NCBI Taxonomy" id="1651941"/>
    <lineage>
        <taxon>Eukaryota</taxon>
        <taxon>Fungi</taxon>
        <taxon>Dikarya</taxon>
        <taxon>Basidiomycota</taxon>
        <taxon>Agaricomycotina</taxon>
        <taxon>Tremellomycetes</taxon>
        <taxon>Tremellales</taxon>
        <taxon>Cryptococcaceae</taxon>
        <taxon>Kwoniella</taxon>
    </lineage>
</organism>
<dbReference type="KEGG" id="kne:92179201"/>
<name>A0AAW0Z3J3_9TREE</name>
<proteinExistence type="predicted"/>
<dbReference type="Gene3D" id="3.90.70.10">
    <property type="entry name" value="Cysteine proteinases"/>
    <property type="match status" value="1"/>
</dbReference>
<evidence type="ECO:0000313" key="1">
    <source>
        <dbReference type="EMBL" id="KAK8864690.1"/>
    </source>
</evidence>